<keyword evidence="10" id="KW-1185">Reference proteome</keyword>
<organism evidence="9 10">
    <name type="scientific">Prorocentrum cordatum</name>
    <dbReference type="NCBI Taxonomy" id="2364126"/>
    <lineage>
        <taxon>Eukaryota</taxon>
        <taxon>Sar</taxon>
        <taxon>Alveolata</taxon>
        <taxon>Dinophyceae</taxon>
        <taxon>Prorocentrales</taxon>
        <taxon>Prorocentraceae</taxon>
        <taxon>Prorocentrum</taxon>
    </lineage>
</organism>
<evidence type="ECO:0000256" key="4">
    <source>
        <dbReference type="ARBA" id="ARBA00022989"/>
    </source>
</evidence>
<evidence type="ECO:0000256" key="6">
    <source>
        <dbReference type="SAM" id="MobiDB-lite"/>
    </source>
</evidence>
<protein>
    <recommendedName>
        <fullName evidence="8">EF-hand domain-containing protein</fullName>
    </recommendedName>
</protein>
<dbReference type="SMART" id="SM00054">
    <property type="entry name" value="EFh"/>
    <property type="match status" value="2"/>
</dbReference>
<reference evidence="9" key="1">
    <citation type="submission" date="2023-10" db="EMBL/GenBank/DDBJ databases">
        <authorList>
            <person name="Chen Y."/>
            <person name="Shah S."/>
            <person name="Dougan E. K."/>
            <person name="Thang M."/>
            <person name="Chan C."/>
        </authorList>
    </citation>
    <scope>NUCLEOTIDE SEQUENCE [LARGE SCALE GENOMIC DNA]</scope>
</reference>
<dbReference type="EMBL" id="CAUYUJ010007224">
    <property type="protein sequence ID" value="CAK0819997.1"/>
    <property type="molecule type" value="Genomic_DNA"/>
</dbReference>
<evidence type="ECO:0000256" key="2">
    <source>
        <dbReference type="ARBA" id="ARBA00022692"/>
    </source>
</evidence>
<dbReference type="InterPro" id="IPR018247">
    <property type="entry name" value="EF_Hand_1_Ca_BS"/>
</dbReference>
<evidence type="ECO:0000256" key="3">
    <source>
        <dbReference type="ARBA" id="ARBA00022837"/>
    </source>
</evidence>
<accession>A0ABN9RLH0</accession>
<keyword evidence="4 7" id="KW-1133">Transmembrane helix</keyword>
<dbReference type="PROSITE" id="PS00018">
    <property type="entry name" value="EF_HAND_1"/>
    <property type="match status" value="2"/>
</dbReference>
<dbReference type="SUPFAM" id="SSF47473">
    <property type="entry name" value="EF-hand"/>
    <property type="match status" value="1"/>
</dbReference>
<keyword evidence="3" id="KW-0106">Calcium</keyword>
<evidence type="ECO:0000256" key="5">
    <source>
        <dbReference type="ARBA" id="ARBA00023136"/>
    </source>
</evidence>
<name>A0ABN9RLH0_9DINO</name>
<evidence type="ECO:0000256" key="7">
    <source>
        <dbReference type="SAM" id="Phobius"/>
    </source>
</evidence>
<feature type="region of interest" description="Disordered" evidence="6">
    <location>
        <begin position="1"/>
        <end position="29"/>
    </location>
</feature>
<dbReference type="Pfam" id="PF13499">
    <property type="entry name" value="EF-hand_7"/>
    <property type="match status" value="1"/>
</dbReference>
<comment type="subcellular location">
    <subcellularLocation>
        <location evidence="1">Membrane</location>
        <topology evidence="1">Multi-pass membrane protein</topology>
    </subcellularLocation>
</comment>
<evidence type="ECO:0000313" key="10">
    <source>
        <dbReference type="Proteomes" id="UP001189429"/>
    </source>
</evidence>
<dbReference type="InterPro" id="IPR027359">
    <property type="entry name" value="Volt_channel_dom_sf"/>
</dbReference>
<feature type="domain" description="EF-hand" evidence="8">
    <location>
        <begin position="456"/>
        <end position="491"/>
    </location>
</feature>
<feature type="transmembrane region" description="Helical" evidence="7">
    <location>
        <begin position="329"/>
        <end position="350"/>
    </location>
</feature>
<keyword evidence="5 7" id="KW-0472">Membrane</keyword>
<feature type="transmembrane region" description="Helical" evidence="7">
    <location>
        <begin position="295"/>
        <end position="317"/>
    </location>
</feature>
<dbReference type="InterPro" id="IPR002048">
    <property type="entry name" value="EF_hand_dom"/>
</dbReference>
<dbReference type="Pfam" id="PF00520">
    <property type="entry name" value="Ion_trans"/>
    <property type="match status" value="1"/>
</dbReference>
<dbReference type="PANTHER" id="PTHR46726">
    <property type="entry name" value="TWO PORE CHANNEL 3"/>
    <property type="match status" value="1"/>
</dbReference>
<dbReference type="Gene3D" id="1.20.120.350">
    <property type="entry name" value="Voltage-gated potassium channels. Chain C"/>
    <property type="match status" value="1"/>
</dbReference>
<dbReference type="InterPro" id="IPR011992">
    <property type="entry name" value="EF-hand-dom_pair"/>
</dbReference>
<dbReference type="Gene3D" id="1.10.238.10">
    <property type="entry name" value="EF-hand"/>
    <property type="match status" value="1"/>
</dbReference>
<dbReference type="Proteomes" id="UP001189429">
    <property type="component" value="Unassembled WGS sequence"/>
</dbReference>
<dbReference type="SUPFAM" id="SSF81324">
    <property type="entry name" value="Voltage-gated potassium channels"/>
    <property type="match status" value="1"/>
</dbReference>
<feature type="transmembrane region" description="Helical" evidence="7">
    <location>
        <begin position="260"/>
        <end position="283"/>
    </location>
</feature>
<feature type="transmembrane region" description="Helical" evidence="7">
    <location>
        <begin position="198"/>
        <end position="216"/>
    </location>
</feature>
<evidence type="ECO:0000256" key="1">
    <source>
        <dbReference type="ARBA" id="ARBA00004141"/>
    </source>
</evidence>
<gene>
    <name evidence="9" type="ORF">PCOR1329_LOCUS21830</name>
</gene>
<feature type="domain" description="EF-hand" evidence="8">
    <location>
        <begin position="500"/>
        <end position="535"/>
    </location>
</feature>
<feature type="transmembrane region" description="Helical" evidence="7">
    <location>
        <begin position="236"/>
        <end position="253"/>
    </location>
</feature>
<dbReference type="Gene3D" id="1.10.287.70">
    <property type="match status" value="1"/>
</dbReference>
<keyword evidence="2 7" id="KW-0812">Transmembrane</keyword>
<proteinExistence type="predicted"/>
<sequence length="573" mass="62628">MAERDFPVVGPGPAESHGARGLRPVPGATALPPPGPVIARYVLGAPYSPAHKDSGCVVAQQSPSVLLSRAAAGPRGGGERDRGRVVAVDAPVGAAGGPAGAGAEAASLGSLPPWASTNSAFWERTAPSFHSASMGTSPDLRRRSSLGHPLANAINARMLQHSATKSEFGVFEEDEFLYKPEVVPGPFREASRILLSDYLNGLLACLIVFSMAVLVVEADCKTSGEDMPQWAVASEWALGIVYVMEILARLVVFQWRFFRYLYNIVDLVVIICDAALWIMALLVDTSTESLSWIQIIRLLRVGRLLRLMFFFPVLRLMLKSLAGAFRVMFFGMVLVLVVVFVWAVFGVYFIHPRNAAVAEAGVYDSRCARCPGAFSSVFDAVVTLTKDLVAQDGWGEIAMPVIEAYPETYIYFFLAYSTVTIAILNLILAVIVDTALEARKDDIHAVARVKREQRSANAKRLQELFSELDVDGNGVLTHAELEKAFETHEEFMDIMTAMDICAHDLDTIFLIMDENGTGDIDHKEFVNELHKMQAGDSHTMLVFIRCMVSQIRNMLMTQMKESEGVCQASSALS</sequence>
<comment type="caution">
    <text evidence="9">The sequence shown here is derived from an EMBL/GenBank/DDBJ whole genome shotgun (WGS) entry which is preliminary data.</text>
</comment>
<dbReference type="PANTHER" id="PTHR46726:SF1">
    <property type="entry name" value="TWO-PORE CALCIUM CHANNEL 3"/>
    <property type="match status" value="1"/>
</dbReference>
<evidence type="ECO:0000313" key="9">
    <source>
        <dbReference type="EMBL" id="CAK0819997.1"/>
    </source>
</evidence>
<feature type="transmembrane region" description="Helical" evidence="7">
    <location>
        <begin position="409"/>
        <end position="432"/>
    </location>
</feature>
<dbReference type="InterPro" id="IPR005821">
    <property type="entry name" value="Ion_trans_dom"/>
</dbReference>
<dbReference type="CDD" id="cd00051">
    <property type="entry name" value="EFh"/>
    <property type="match status" value="1"/>
</dbReference>
<dbReference type="PROSITE" id="PS50222">
    <property type="entry name" value="EF_HAND_2"/>
    <property type="match status" value="2"/>
</dbReference>
<evidence type="ECO:0000259" key="8">
    <source>
        <dbReference type="PROSITE" id="PS50222"/>
    </source>
</evidence>